<feature type="compositionally biased region" description="Polar residues" evidence="1">
    <location>
        <begin position="472"/>
        <end position="481"/>
    </location>
</feature>
<reference evidence="2" key="1">
    <citation type="journal article" date="2021" name="Proc. Natl. Acad. Sci. U.S.A.">
        <title>A Catalog of Tens of Thousands of Viruses from Human Metagenomes Reveals Hidden Associations with Chronic Diseases.</title>
        <authorList>
            <person name="Tisza M.J."/>
            <person name="Buck C.B."/>
        </authorList>
    </citation>
    <scope>NUCLEOTIDE SEQUENCE</scope>
    <source>
        <strain evidence="2">Ctqw35</strain>
    </source>
</reference>
<accession>A0A8S5LZV3</accession>
<protein>
    <submittedName>
        <fullName evidence="2">Portal protein</fullName>
    </submittedName>
</protein>
<name>A0A8S5LZV3_9CAUD</name>
<dbReference type="Pfam" id="PF05133">
    <property type="entry name" value="SPP1_portal"/>
    <property type="match status" value="1"/>
</dbReference>
<proteinExistence type="predicted"/>
<feature type="region of interest" description="Disordered" evidence="1">
    <location>
        <begin position="462"/>
        <end position="481"/>
    </location>
</feature>
<dbReference type="InterPro" id="IPR021145">
    <property type="entry name" value="Portal_protein_SPP1_Gp6-like"/>
</dbReference>
<evidence type="ECO:0000313" key="2">
    <source>
        <dbReference type="EMBL" id="DAD75408.1"/>
    </source>
</evidence>
<dbReference type="PIRSF" id="PIRSF011911">
    <property type="entry name" value="A118_put_portal"/>
    <property type="match status" value="1"/>
</dbReference>
<organism evidence="2">
    <name type="scientific">Siphoviridae sp. ctqw35</name>
    <dbReference type="NCBI Taxonomy" id="2826471"/>
    <lineage>
        <taxon>Viruses</taxon>
        <taxon>Duplodnaviria</taxon>
        <taxon>Heunggongvirae</taxon>
        <taxon>Uroviricota</taxon>
        <taxon>Caudoviricetes</taxon>
    </lineage>
</organism>
<sequence length="481" mass="55515">MDFYNNIASVLSKKGINLTVGTIYDLMAIWKSWYRGNVNDFHYYTEMVNGKNVQCERLTMNMPKKLCEDITKLLWTEKTQINLSNKNVTKRLWEVLDSKENDFTVNLPIFIEKMLALGNGATVEYKDENNRTIIDYIDGDVVIPYKFTNGYIKGMITVSRFVEEKGKNKIYYTHITYHEYVNGKYIKLNEVYKSNTDTTLGKQLNFNDVFPNVKESEVVITSNPYFQIWKPNLANNFDTNSPMGISIYANSIDRFKSLDTKYDSFYNEFILGKKRILVDQSAMKGGMETDAEGNPHFVQYFDKNDRVYVGINAEMKEPVKEIDFALRYQEHIDSINADLNWLSENVGLGSNYYKFDGAGTKTATEVISENSQAFRTKQHYQIIVNACVEDLVKAVCELEGIKTNKITITPDDSIIEDKDKEITRAQMEVSQGLRSKKSYLMDIKGMSEDEAEEELQKIQEEKMSNQEAFGFITNNENSEEE</sequence>
<dbReference type="EMBL" id="BK014782">
    <property type="protein sequence ID" value="DAD75408.1"/>
    <property type="molecule type" value="Genomic_DNA"/>
</dbReference>
<dbReference type="InterPro" id="IPR006432">
    <property type="entry name" value="Phage_portal_A118-type"/>
</dbReference>
<evidence type="ECO:0000256" key="1">
    <source>
        <dbReference type="SAM" id="MobiDB-lite"/>
    </source>
</evidence>